<dbReference type="SUPFAM" id="SSF143011">
    <property type="entry name" value="RelE-like"/>
    <property type="match status" value="1"/>
</dbReference>
<comment type="similarity">
    <text evidence="1">Belongs to the YoeB family.</text>
</comment>
<dbReference type="OrthoDB" id="9801102at2"/>
<keyword evidence="9" id="KW-1185">Reference proteome</keyword>
<evidence type="ECO:0000313" key="8">
    <source>
        <dbReference type="EMBL" id="RJO76350.1"/>
    </source>
</evidence>
<dbReference type="Proteomes" id="UP000266677">
    <property type="component" value="Unassembled WGS sequence"/>
</dbReference>
<dbReference type="GO" id="GO:0006401">
    <property type="term" value="P:RNA catabolic process"/>
    <property type="evidence" value="ECO:0007669"/>
    <property type="project" value="InterPro"/>
</dbReference>
<evidence type="ECO:0000256" key="1">
    <source>
        <dbReference type="ARBA" id="ARBA00008172"/>
    </source>
</evidence>
<dbReference type="PANTHER" id="PTHR38039">
    <property type="entry name" value="TOXIN YOEB"/>
    <property type="match status" value="1"/>
</dbReference>
<dbReference type="PANTHER" id="PTHR38039:SF1">
    <property type="entry name" value="TOXIN YOEB"/>
    <property type="match status" value="1"/>
</dbReference>
<evidence type="ECO:0000256" key="3">
    <source>
        <dbReference type="ARBA" id="ARBA00022722"/>
    </source>
</evidence>
<keyword evidence="2" id="KW-1277">Toxin-antitoxin system</keyword>
<dbReference type="InterPro" id="IPR035093">
    <property type="entry name" value="RelE/ParE_toxin_dom_sf"/>
</dbReference>
<protein>
    <recommendedName>
        <fullName evidence="7">Endoribonuclease YoeB</fullName>
    </recommendedName>
    <alternativeName>
        <fullName evidence="6">Putative mRNA interferase YoeB</fullName>
    </alternativeName>
</protein>
<proteinExistence type="inferred from homology"/>
<keyword evidence="4" id="KW-0255">Endonuclease</keyword>
<name>A0A3A4K9B7_9NOCA</name>
<keyword evidence="3" id="KW-0540">Nuclease</keyword>
<dbReference type="NCBIfam" id="TIGR02116">
    <property type="entry name" value="toxin_Txe_YoeB"/>
    <property type="match status" value="1"/>
</dbReference>
<evidence type="ECO:0000256" key="4">
    <source>
        <dbReference type="ARBA" id="ARBA00022759"/>
    </source>
</evidence>
<dbReference type="Gene3D" id="3.30.2310.20">
    <property type="entry name" value="RelE-like"/>
    <property type="match status" value="1"/>
</dbReference>
<comment type="caution">
    <text evidence="8">The sequence shown here is derived from an EMBL/GenBank/DDBJ whole genome shotgun (WGS) entry which is preliminary data.</text>
</comment>
<dbReference type="GO" id="GO:0016787">
    <property type="term" value="F:hydrolase activity"/>
    <property type="evidence" value="ECO:0007669"/>
    <property type="project" value="UniProtKB-KW"/>
</dbReference>
<sequence>MRGRARRNHSGWADYLWWQTQDREVLKRINKLIEDITRNGHDGIGKPEPLRQNLAGYWSRRITQEHRLTYAIENDDSAVIIACRHHYE</sequence>
<dbReference type="EMBL" id="QZFU01000016">
    <property type="protein sequence ID" value="RJO76350.1"/>
    <property type="molecule type" value="Genomic_DNA"/>
</dbReference>
<keyword evidence="5" id="KW-0378">Hydrolase</keyword>
<dbReference type="RefSeq" id="WP_120039279.1">
    <property type="nucleotide sequence ID" value="NZ_QZFU01000016.1"/>
</dbReference>
<organism evidence="8 9">
    <name type="scientific">Nocardia panacis</name>
    <dbReference type="NCBI Taxonomy" id="2340916"/>
    <lineage>
        <taxon>Bacteria</taxon>
        <taxon>Bacillati</taxon>
        <taxon>Actinomycetota</taxon>
        <taxon>Actinomycetes</taxon>
        <taxon>Mycobacteriales</taxon>
        <taxon>Nocardiaceae</taxon>
        <taxon>Nocardia</taxon>
    </lineage>
</organism>
<evidence type="ECO:0000256" key="2">
    <source>
        <dbReference type="ARBA" id="ARBA00022649"/>
    </source>
</evidence>
<dbReference type="AlphaFoldDB" id="A0A3A4K9B7"/>
<evidence type="ECO:0000313" key="9">
    <source>
        <dbReference type="Proteomes" id="UP000266677"/>
    </source>
</evidence>
<evidence type="ECO:0000256" key="6">
    <source>
        <dbReference type="ARBA" id="ARBA00030388"/>
    </source>
</evidence>
<evidence type="ECO:0000256" key="5">
    <source>
        <dbReference type="ARBA" id="ARBA00022801"/>
    </source>
</evidence>
<dbReference type="InterPro" id="IPR009614">
    <property type="entry name" value="YoeB_toxin"/>
</dbReference>
<dbReference type="Pfam" id="PF06769">
    <property type="entry name" value="YoeB_toxin"/>
    <property type="match status" value="1"/>
</dbReference>
<reference evidence="8 9" key="1">
    <citation type="submission" date="2018-09" db="EMBL/GenBank/DDBJ databases">
        <title>YIM PH21274 draft genome.</title>
        <authorList>
            <person name="Miao C."/>
        </authorList>
    </citation>
    <scope>NUCLEOTIDE SEQUENCE [LARGE SCALE GENOMIC DNA]</scope>
    <source>
        <strain evidence="8 9">YIM PH 21724</strain>
    </source>
</reference>
<dbReference type="GO" id="GO:0004519">
    <property type="term" value="F:endonuclease activity"/>
    <property type="evidence" value="ECO:0007669"/>
    <property type="project" value="UniProtKB-KW"/>
</dbReference>
<evidence type="ECO:0000256" key="7">
    <source>
        <dbReference type="ARBA" id="ARBA00050056"/>
    </source>
</evidence>
<gene>
    <name evidence="8" type="ORF">D5S18_08380</name>
</gene>
<accession>A0A3A4K9B7</accession>